<comment type="caution">
    <text evidence="2">The sequence shown here is derived from an EMBL/GenBank/DDBJ whole genome shotgun (WGS) entry which is preliminary data.</text>
</comment>
<feature type="region of interest" description="Disordered" evidence="1">
    <location>
        <begin position="1"/>
        <end position="207"/>
    </location>
</feature>
<proteinExistence type="predicted"/>
<evidence type="ECO:0000313" key="2">
    <source>
        <dbReference type="EMBL" id="CAF9919697.1"/>
    </source>
</evidence>
<feature type="region of interest" description="Disordered" evidence="1">
    <location>
        <begin position="508"/>
        <end position="535"/>
    </location>
</feature>
<protein>
    <submittedName>
        <fullName evidence="2">Uncharacterized protein</fullName>
    </submittedName>
</protein>
<keyword evidence="3" id="KW-1185">Reference proteome</keyword>
<gene>
    <name evidence="2" type="ORF">HETSPECPRED_004079</name>
</gene>
<feature type="compositionally biased region" description="Basic and acidic residues" evidence="1">
    <location>
        <begin position="25"/>
        <end position="39"/>
    </location>
</feature>
<dbReference type="OrthoDB" id="5399183at2759"/>
<accession>A0A8H3FBP2</accession>
<feature type="compositionally biased region" description="Basic and acidic residues" evidence="1">
    <location>
        <begin position="177"/>
        <end position="190"/>
    </location>
</feature>
<feature type="compositionally biased region" description="Polar residues" evidence="1">
    <location>
        <begin position="40"/>
        <end position="52"/>
    </location>
</feature>
<feature type="compositionally biased region" description="Acidic residues" evidence="1">
    <location>
        <begin position="70"/>
        <end position="95"/>
    </location>
</feature>
<feature type="compositionally biased region" description="Polar residues" evidence="1">
    <location>
        <begin position="523"/>
        <end position="532"/>
    </location>
</feature>
<feature type="compositionally biased region" description="Basic and acidic residues" evidence="1">
    <location>
        <begin position="551"/>
        <end position="561"/>
    </location>
</feature>
<feature type="compositionally biased region" description="Polar residues" evidence="1">
    <location>
        <begin position="404"/>
        <end position="419"/>
    </location>
</feature>
<feature type="compositionally biased region" description="Low complexity" evidence="1">
    <location>
        <begin position="337"/>
        <end position="348"/>
    </location>
</feature>
<feature type="region of interest" description="Disordered" evidence="1">
    <location>
        <begin position="397"/>
        <end position="419"/>
    </location>
</feature>
<dbReference type="AlphaFoldDB" id="A0A8H3FBP2"/>
<organism evidence="2 3">
    <name type="scientific">Heterodermia speciosa</name>
    <dbReference type="NCBI Taxonomy" id="116794"/>
    <lineage>
        <taxon>Eukaryota</taxon>
        <taxon>Fungi</taxon>
        <taxon>Dikarya</taxon>
        <taxon>Ascomycota</taxon>
        <taxon>Pezizomycotina</taxon>
        <taxon>Lecanoromycetes</taxon>
        <taxon>OSLEUM clade</taxon>
        <taxon>Lecanoromycetidae</taxon>
        <taxon>Caliciales</taxon>
        <taxon>Physciaceae</taxon>
        <taxon>Heterodermia</taxon>
    </lineage>
</organism>
<feature type="compositionally biased region" description="Acidic residues" evidence="1">
    <location>
        <begin position="314"/>
        <end position="324"/>
    </location>
</feature>
<sequence length="586" mass="63378">MSRKSTHSVKAVPHAAHKLSPSDLGHAHGHFEQKDRSERQTQAPSPTNSVQGMKNAANVEGSGENATSTGDDDAEDSDGDSDEADEESNDAEDPDAIAPPACATDEDGHQAGPAISIKDSKTCAKGSKVSQQTNSPQESSDDEGYAGIDLISDSERDGSDMDHIEERAIVDSEEQDDSHITRSATNEEPHGAQTGSPPYDDIWGGLDLDQRPLGDPSDCFDEQFDQTHLYNFLNNDDDFSGFPTDIGFTTDDPSKSPSLPSQRRVHFAEPPHSEIQGTAAIFRDANPDPEFSSAVGLDEHSDADSQSSSGYESDYGETTDEDDIPASARPQALIRRSSATTTKASSATPTPLRKSGQPWGPKLASWCIDPTKPLAIVDSCGKRLLVCPARRPKKPDRVFEHLTGSGSSTANTSPRLPSSNMANIITDSDLDQSDWSSQSLVSPMFGQPNALDAVLSESNFLPTAAGYPTHGSSDVSMYADMDYDEYDDEDDEYENAIKMEDLFNLTSEDDDSEAEFTDPPPANSSAVDQSSGDLLGHLNTDVATAFRQTQRRVEQGHEEIFQPRSPLRKRKASPPLHAATRRRIMT</sequence>
<evidence type="ECO:0000313" key="3">
    <source>
        <dbReference type="Proteomes" id="UP000664521"/>
    </source>
</evidence>
<dbReference type="Proteomes" id="UP000664521">
    <property type="component" value="Unassembled WGS sequence"/>
</dbReference>
<feature type="region of interest" description="Disordered" evidence="1">
    <location>
        <begin position="243"/>
        <end position="359"/>
    </location>
</feature>
<feature type="compositionally biased region" description="Polar residues" evidence="1">
    <location>
        <begin position="128"/>
        <end position="138"/>
    </location>
</feature>
<reference evidence="2" key="1">
    <citation type="submission" date="2021-03" db="EMBL/GenBank/DDBJ databases">
        <authorList>
            <person name="Tagirdzhanova G."/>
        </authorList>
    </citation>
    <scope>NUCLEOTIDE SEQUENCE</scope>
</reference>
<dbReference type="EMBL" id="CAJPDS010000024">
    <property type="protein sequence ID" value="CAF9919697.1"/>
    <property type="molecule type" value="Genomic_DNA"/>
</dbReference>
<feature type="compositionally biased region" description="Basic and acidic residues" evidence="1">
    <location>
        <begin position="153"/>
        <end position="170"/>
    </location>
</feature>
<name>A0A8H3FBP2_9LECA</name>
<feature type="region of interest" description="Disordered" evidence="1">
    <location>
        <begin position="550"/>
        <end position="586"/>
    </location>
</feature>
<evidence type="ECO:0000256" key="1">
    <source>
        <dbReference type="SAM" id="MobiDB-lite"/>
    </source>
</evidence>